<dbReference type="OrthoDB" id="9809391at2"/>
<dbReference type="EMBL" id="VOBR01000015">
    <property type="protein sequence ID" value="TWP49577.1"/>
    <property type="molecule type" value="Genomic_DNA"/>
</dbReference>
<dbReference type="PANTHER" id="PTHR30204:SF90">
    <property type="entry name" value="HTH-TYPE TRANSCRIPTIONAL ACTIVATOR MTA"/>
    <property type="match status" value="1"/>
</dbReference>
<dbReference type="RefSeq" id="WP_146354552.1">
    <property type="nucleotide sequence ID" value="NZ_VOBR01000015.1"/>
</dbReference>
<dbReference type="InterPro" id="IPR000551">
    <property type="entry name" value="MerR-type_HTH_dom"/>
</dbReference>
<dbReference type="PANTHER" id="PTHR30204">
    <property type="entry name" value="REDOX-CYCLING DRUG-SENSING TRANSCRIPTIONAL ACTIVATOR SOXR"/>
    <property type="match status" value="1"/>
</dbReference>
<sequence length="239" mass="26584">MEMWTIGELAQASGLTIRTLHHYDEIGLVSASDRTDAGHRRYTEADLVRLYRVRGLRQLGLSLEEIAAALDSGDLRSLLTAQLAVLDVQANRIAEMRDQIRGLVDQPDAARMLKTLELMSVSEGFLSREQRDALASQRASLGAEKVDELRAEWLAVVQELRGHVVAGTPPDDPRVRELARRWAAVGQAFTTGDAQVGAQVNAMWEANRERLNEHLTSRIGWEGPGDMADVLEYLHRVPL</sequence>
<protein>
    <submittedName>
        <fullName evidence="3">MerR family transcriptional regulator</fullName>
    </submittedName>
</protein>
<dbReference type="Proteomes" id="UP000316639">
    <property type="component" value="Unassembled WGS sequence"/>
</dbReference>
<dbReference type="AlphaFoldDB" id="A0A563EQ94"/>
<dbReference type="InterPro" id="IPR012925">
    <property type="entry name" value="TipAS_dom"/>
</dbReference>
<dbReference type="InterPro" id="IPR009061">
    <property type="entry name" value="DNA-bd_dom_put_sf"/>
</dbReference>
<name>A0A563EQ94_9PSEU</name>
<comment type="caution">
    <text evidence="3">The sequence shown here is derived from an EMBL/GenBank/DDBJ whole genome shotgun (WGS) entry which is preliminary data.</text>
</comment>
<keyword evidence="4" id="KW-1185">Reference proteome</keyword>
<keyword evidence="1" id="KW-0238">DNA-binding</keyword>
<proteinExistence type="predicted"/>
<evidence type="ECO:0000313" key="4">
    <source>
        <dbReference type="Proteomes" id="UP000316639"/>
    </source>
</evidence>
<evidence type="ECO:0000313" key="3">
    <source>
        <dbReference type="EMBL" id="TWP49577.1"/>
    </source>
</evidence>
<dbReference type="SMART" id="SM00422">
    <property type="entry name" value="HTH_MERR"/>
    <property type="match status" value="1"/>
</dbReference>
<evidence type="ECO:0000259" key="2">
    <source>
        <dbReference type="PROSITE" id="PS50937"/>
    </source>
</evidence>
<dbReference type="CDD" id="cd01106">
    <property type="entry name" value="HTH_TipAL-Mta"/>
    <property type="match status" value="1"/>
</dbReference>
<dbReference type="InterPro" id="IPR047057">
    <property type="entry name" value="MerR_fam"/>
</dbReference>
<dbReference type="PROSITE" id="PS50937">
    <property type="entry name" value="HTH_MERR_2"/>
    <property type="match status" value="1"/>
</dbReference>
<organism evidence="3 4">
    <name type="scientific">Lentzea tibetensis</name>
    <dbReference type="NCBI Taxonomy" id="2591470"/>
    <lineage>
        <taxon>Bacteria</taxon>
        <taxon>Bacillati</taxon>
        <taxon>Actinomycetota</taxon>
        <taxon>Actinomycetes</taxon>
        <taxon>Pseudonocardiales</taxon>
        <taxon>Pseudonocardiaceae</taxon>
        <taxon>Lentzea</taxon>
    </lineage>
</organism>
<feature type="domain" description="HTH merR-type" evidence="2">
    <location>
        <begin position="3"/>
        <end position="72"/>
    </location>
</feature>
<dbReference type="Pfam" id="PF13411">
    <property type="entry name" value="MerR_1"/>
    <property type="match status" value="1"/>
</dbReference>
<evidence type="ECO:0000256" key="1">
    <source>
        <dbReference type="ARBA" id="ARBA00023125"/>
    </source>
</evidence>
<dbReference type="GO" id="GO:0003677">
    <property type="term" value="F:DNA binding"/>
    <property type="evidence" value="ECO:0007669"/>
    <property type="project" value="UniProtKB-KW"/>
</dbReference>
<gene>
    <name evidence="3" type="ORF">FKR81_23885</name>
</gene>
<dbReference type="SUPFAM" id="SSF46955">
    <property type="entry name" value="Putative DNA-binding domain"/>
    <property type="match status" value="1"/>
</dbReference>
<reference evidence="3 4" key="1">
    <citation type="submission" date="2019-07" db="EMBL/GenBank/DDBJ databases">
        <title>Lentzea xizangensis sp. nov., isolated from Qinghai-Tibetan Plateau Soils.</title>
        <authorList>
            <person name="Huang J."/>
        </authorList>
    </citation>
    <scope>NUCLEOTIDE SEQUENCE [LARGE SCALE GENOMIC DNA]</scope>
    <source>
        <strain evidence="3 4">FXJ1.1311</strain>
    </source>
</reference>
<accession>A0A563EQ94</accession>
<dbReference type="Pfam" id="PF07739">
    <property type="entry name" value="TipAS"/>
    <property type="match status" value="1"/>
</dbReference>
<dbReference type="Gene3D" id="1.10.1660.10">
    <property type="match status" value="1"/>
</dbReference>
<dbReference type="GO" id="GO:0003700">
    <property type="term" value="F:DNA-binding transcription factor activity"/>
    <property type="evidence" value="ECO:0007669"/>
    <property type="project" value="InterPro"/>
</dbReference>
<dbReference type="PRINTS" id="PR00040">
    <property type="entry name" value="HTHMERR"/>
</dbReference>
<dbReference type="PROSITE" id="PS00552">
    <property type="entry name" value="HTH_MERR_1"/>
    <property type="match status" value="1"/>
</dbReference>